<feature type="transmembrane region" description="Helical" evidence="1">
    <location>
        <begin position="87"/>
        <end position="104"/>
    </location>
</feature>
<protein>
    <submittedName>
        <fullName evidence="2">AzlD domain-containing protein</fullName>
    </submittedName>
</protein>
<gene>
    <name evidence="2" type="ORF">ABNN70_12410</name>
</gene>
<sequence length="138" mass="15745">MYNQWLLISVLAVTTYLSRITDLLFMAGKKLNPVLRQYFNFVPVAIIVALLVKQTLIPSEGHLILSVPVLIACLTGAIAIKLMKRFLPSVALGMIAGLIWRYFFSCLPPFKWNHCDQYNLLTHTFFATIIKGGVFRWR</sequence>
<dbReference type="RefSeq" id="WP_353947958.1">
    <property type="nucleotide sequence ID" value="NZ_CP159510.1"/>
</dbReference>
<feature type="transmembrane region" description="Helical" evidence="1">
    <location>
        <begin position="63"/>
        <end position="80"/>
    </location>
</feature>
<dbReference type="Pfam" id="PF05437">
    <property type="entry name" value="AzlD"/>
    <property type="match status" value="1"/>
</dbReference>
<proteinExistence type="predicted"/>
<accession>A0AAU8IED4</accession>
<keyword evidence="1" id="KW-0812">Transmembrane</keyword>
<reference evidence="2" key="1">
    <citation type="submission" date="2024-06" db="EMBL/GenBank/DDBJ databases">
        <authorList>
            <person name="Fan A."/>
            <person name="Zhang F.Y."/>
            <person name="Zhang L."/>
        </authorList>
    </citation>
    <scope>NUCLEOTIDE SEQUENCE</scope>
    <source>
        <strain evidence="2">Y61</strain>
    </source>
</reference>
<feature type="transmembrane region" description="Helical" evidence="1">
    <location>
        <begin position="38"/>
        <end position="57"/>
    </location>
</feature>
<evidence type="ECO:0000256" key="1">
    <source>
        <dbReference type="SAM" id="Phobius"/>
    </source>
</evidence>
<organism evidence="2">
    <name type="scientific">Sporolactobacillus sp. Y61</name>
    <dbReference type="NCBI Taxonomy" id="3160863"/>
    <lineage>
        <taxon>Bacteria</taxon>
        <taxon>Bacillati</taxon>
        <taxon>Bacillota</taxon>
        <taxon>Bacilli</taxon>
        <taxon>Bacillales</taxon>
        <taxon>Sporolactobacillaceae</taxon>
        <taxon>Sporolactobacillus</taxon>
    </lineage>
</organism>
<dbReference type="EMBL" id="CP159510">
    <property type="protein sequence ID" value="XCJ16454.1"/>
    <property type="molecule type" value="Genomic_DNA"/>
</dbReference>
<keyword evidence="1" id="KW-1133">Transmembrane helix</keyword>
<dbReference type="InterPro" id="IPR008407">
    <property type="entry name" value="Brnchd-chn_aa_trnsp_AzlD"/>
</dbReference>
<keyword evidence="1" id="KW-0472">Membrane</keyword>
<evidence type="ECO:0000313" key="2">
    <source>
        <dbReference type="EMBL" id="XCJ16454.1"/>
    </source>
</evidence>
<feature type="transmembrane region" description="Helical" evidence="1">
    <location>
        <begin position="6"/>
        <end position="26"/>
    </location>
</feature>
<dbReference type="AlphaFoldDB" id="A0AAU8IED4"/>
<name>A0AAU8IED4_9BACL</name>